<dbReference type="CDD" id="cd00082">
    <property type="entry name" value="HisKA"/>
    <property type="match status" value="1"/>
</dbReference>
<sequence length="564" mass="63174">MQSKSDSLIERKLKREVASRKAAEQLLEEKSLQLFSTNQQLEVALKQLEQRSLESFQRLEFKEKIERILIHFGRAFLRGNVDDILILDLLSQLNKVSDDLECELRVDIDLLPSLTQGIYYSSKLRDVDGSLLSQAADFVIPLETESGRIGEFRALIKGHNMDVGFVRSQMLIVFEQVASAIARQVTNVRLVKAKELAEESERATREFLAMINHELRTPLNGLLGSAELIGETNLTNLQKELHSNLSQSGEMLRSIINDLLDFSKMNAGMLALVEQAFNWHTLELTIRSIFEPKIAEKQLEFEIVSTVPDSLMLKGDLDRIKQIFVNLIGNAIKFTDVGSVSVVVTYQRGELQWQVTDTGIGISEEAQATLFNPFVQADRSSSRSYEGTGLGLAICKQLIELMDGSISLVSQPGQGTTFSVSIPLEGKKLSGADKYVQLEVPGNDAYSHLKILVVDDIKMNQIVITKMLSKLGISPDIATNGQEAVAMAQKEDYDLIFMDCRMPVMDGFEATRHLRALNYEKPIVALTAGTTREERETCFEVGMNDILPKPYTRNELHQALAKWS</sequence>
<dbReference type="Pfam" id="PF02518">
    <property type="entry name" value="HATPase_c"/>
    <property type="match status" value="1"/>
</dbReference>
<dbReference type="SUPFAM" id="SSF47384">
    <property type="entry name" value="Homodimeric domain of signal transducing histidine kinase"/>
    <property type="match status" value="1"/>
</dbReference>
<dbReference type="Gene3D" id="3.30.565.10">
    <property type="entry name" value="Histidine kinase-like ATPase, C-terminal domain"/>
    <property type="match status" value="1"/>
</dbReference>
<keyword evidence="9" id="KW-0547">Nucleotide-binding</keyword>
<keyword evidence="4" id="KW-0378">Hydrolase</keyword>
<dbReference type="GO" id="GO:0005524">
    <property type="term" value="F:ATP binding"/>
    <property type="evidence" value="ECO:0007669"/>
    <property type="project" value="UniProtKB-KW"/>
</dbReference>
<comment type="catalytic activity">
    <reaction evidence="1">
        <text>ATP + protein L-histidine = ADP + protein N-phospho-L-histidine.</text>
        <dbReference type="EC" id="2.7.13.3"/>
    </reaction>
</comment>
<dbReference type="SMART" id="SM00448">
    <property type="entry name" value="REC"/>
    <property type="match status" value="1"/>
</dbReference>
<dbReference type="SMART" id="SM00388">
    <property type="entry name" value="HisKA"/>
    <property type="match status" value="1"/>
</dbReference>
<dbReference type="Pfam" id="PF00072">
    <property type="entry name" value="Response_reg"/>
    <property type="match status" value="1"/>
</dbReference>
<dbReference type="InterPro" id="IPR003594">
    <property type="entry name" value="HATPase_dom"/>
</dbReference>
<evidence type="ECO:0000313" key="9">
    <source>
        <dbReference type="EMBL" id="MCJ2375239.1"/>
    </source>
</evidence>
<dbReference type="Gene3D" id="3.40.50.2300">
    <property type="match status" value="1"/>
</dbReference>
<dbReference type="GO" id="GO:0016787">
    <property type="term" value="F:hydrolase activity"/>
    <property type="evidence" value="ECO:0007669"/>
    <property type="project" value="UniProtKB-KW"/>
</dbReference>
<evidence type="ECO:0000259" key="8">
    <source>
        <dbReference type="PROSITE" id="PS50110"/>
    </source>
</evidence>
<evidence type="ECO:0000256" key="6">
    <source>
        <dbReference type="PROSITE-ProRule" id="PRU00169"/>
    </source>
</evidence>
<feature type="modified residue" description="4-aspartylphosphate" evidence="6">
    <location>
        <position position="499"/>
    </location>
</feature>
<dbReference type="PROSITE" id="PS50109">
    <property type="entry name" value="HIS_KIN"/>
    <property type="match status" value="1"/>
</dbReference>
<dbReference type="InterPro" id="IPR004358">
    <property type="entry name" value="Sig_transdc_His_kin-like_C"/>
</dbReference>
<comment type="caution">
    <text evidence="9">The sequence shown here is derived from an EMBL/GenBank/DDBJ whole genome shotgun (WGS) entry which is preliminary data.</text>
</comment>
<evidence type="ECO:0000256" key="1">
    <source>
        <dbReference type="ARBA" id="ARBA00000085"/>
    </source>
</evidence>
<evidence type="ECO:0000256" key="3">
    <source>
        <dbReference type="ARBA" id="ARBA00022553"/>
    </source>
</evidence>
<dbReference type="InterPro" id="IPR003661">
    <property type="entry name" value="HisK_dim/P_dom"/>
</dbReference>
<dbReference type="FunFam" id="3.30.565.10:FF:000010">
    <property type="entry name" value="Sensor histidine kinase RcsC"/>
    <property type="match status" value="1"/>
</dbReference>
<dbReference type="PANTHER" id="PTHR45339:SF1">
    <property type="entry name" value="HYBRID SIGNAL TRANSDUCTION HISTIDINE KINASE J"/>
    <property type="match status" value="1"/>
</dbReference>
<dbReference type="RefSeq" id="WP_244354069.1">
    <property type="nucleotide sequence ID" value="NZ_JAJNNZ010000001.1"/>
</dbReference>
<evidence type="ECO:0000259" key="7">
    <source>
        <dbReference type="PROSITE" id="PS50109"/>
    </source>
</evidence>
<keyword evidence="5" id="KW-0902">Two-component regulatory system</keyword>
<proteinExistence type="predicted"/>
<dbReference type="SMART" id="SM00387">
    <property type="entry name" value="HATPase_c"/>
    <property type="match status" value="1"/>
</dbReference>
<keyword evidence="3 6" id="KW-0597">Phosphoprotein</keyword>
<reference evidence="9" key="1">
    <citation type="submission" date="2021-11" db="EMBL/GenBank/DDBJ databases">
        <title>Vibrio ZSDE26 sp. nov. and Vibrio ZSDZ34 sp. nov., isolated from coastal seawater in Qingdao.</title>
        <authorList>
            <person name="Zhang P."/>
        </authorList>
    </citation>
    <scope>NUCLEOTIDE SEQUENCE</scope>
    <source>
        <strain evidence="9">ZSDZ34</strain>
    </source>
</reference>
<dbReference type="Proteomes" id="UP001139488">
    <property type="component" value="Unassembled WGS sequence"/>
</dbReference>
<dbReference type="SUPFAM" id="SSF52172">
    <property type="entry name" value="CheY-like"/>
    <property type="match status" value="1"/>
</dbReference>
<protein>
    <recommendedName>
        <fullName evidence="2">histidine kinase</fullName>
        <ecNumber evidence="2">2.7.13.3</ecNumber>
    </recommendedName>
</protein>
<dbReference type="SUPFAM" id="SSF55874">
    <property type="entry name" value="ATPase domain of HSP90 chaperone/DNA topoisomerase II/histidine kinase"/>
    <property type="match status" value="1"/>
</dbReference>
<keyword evidence="10" id="KW-1185">Reference proteome</keyword>
<gene>
    <name evidence="9" type="ORF">LNL84_00140</name>
</gene>
<dbReference type="PRINTS" id="PR00344">
    <property type="entry name" value="BCTRLSENSOR"/>
</dbReference>
<keyword evidence="9" id="KW-0067">ATP-binding</keyword>
<dbReference type="InterPro" id="IPR011006">
    <property type="entry name" value="CheY-like_superfamily"/>
</dbReference>
<dbReference type="EMBL" id="JAJNNZ010000001">
    <property type="protein sequence ID" value="MCJ2375239.1"/>
    <property type="molecule type" value="Genomic_DNA"/>
</dbReference>
<evidence type="ECO:0000256" key="5">
    <source>
        <dbReference type="ARBA" id="ARBA00023012"/>
    </source>
</evidence>
<dbReference type="PANTHER" id="PTHR45339">
    <property type="entry name" value="HYBRID SIGNAL TRANSDUCTION HISTIDINE KINASE J"/>
    <property type="match status" value="1"/>
</dbReference>
<dbReference type="InterPro" id="IPR036097">
    <property type="entry name" value="HisK_dim/P_sf"/>
</dbReference>
<evidence type="ECO:0000313" key="10">
    <source>
        <dbReference type="Proteomes" id="UP001139488"/>
    </source>
</evidence>
<organism evidence="9 10">
    <name type="scientific">Vibrio gelatinilyticus</name>
    <dbReference type="NCBI Taxonomy" id="2893468"/>
    <lineage>
        <taxon>Bacteria</taxon>
        <taxon>Pseudomonadati</taxon>
        <taxon>Pseudomonadota</taxon>
        <taxon>Gammaproteobacteria</taxon>
        <taxon>Vibrionales</taxon>
        <taxon>Vibrionaceae</taxon>
        <taxon>Vibrio</taxon>
    </lineage>
</organism>
<feature type="domain" description="Response regulatory" evidence="8">
    <location>
        <begin position="450"/>
        <end position="564"/>
    </location>
</feature>
<dbReference type="InterPro" id="IPR005467">
    <property type="entry name" value="His_kinase_dom"/>
</dbReference>
<dbReference type="EC" id="2.7.13.3" evidence="2"/>
<feature type="domain" description="Histidine kinase" evidence="7">
    <location>
        <begin position="210"/>
        <end position="426"/>
    </location>
</feature>
<accession>A0A9X1WDY8</accession>
<name>A0A9X1WDY8_9VIBR</name>
<dbReference type="CDD" id="cd17546">
    <property type="entry name" value="REC_hyHK_CKI1_RcsC-like"/>
    <property type="match status" value="1"/>
</dbReference>
<dbReference type="GO" id="GO:0000155">
    <property type="term" value="F:phosphorelay sensor kinase activity"/>
    <property type="evidence" value="ECO:0007669"/>
    <property type="project" value="InterPro"/>
</dbReference>
<evidence type="ECO:0000256" key="4">
    <source>
        <dbReference type="ARBA" id="ARBA00022801"/>
    </source>
</evidence>
<dbReference type="InterPro" id="IPR036890">
    <property type="entry name" value="HATPase_C_sf"/>
</dbReference>
<dbReference type="PROSITE" id="PS50110">
    <property type="entry name" value="RESPONSE_REGULATORY"/>
    <property type="match status" value="1"/>
</dbReference>
<dbReference type="Pfam" id="PF00512">
    <property type="entry name" value="HisKA"/>
    <property type="match status" value="1"/>
</dbReference>
<dbReference type="InterPro" id="IPR001789">
    <property type="entry name" value="Sig_transdc_resp-reg_receiver"/>
</dbReference>
<evidence type="ECO:0000256" key="2">
    <source>
        <dbReference type="ARBA" id="ARBA00012438"/>
    </source>
</evidence>
<dbReference type="AlphaFoldDB" id="A0A9X1WDY8"/>
<dbReference type="Gene3D" id="1.10.287.130">
    <property type="match status" value="1"/>
</dbReference>
<dbReference type="CDD" id="cd16922">
    <property type="entry name" value="HATPase_EvgS-ArcB-TorS-like"/>
    <property type="match status" value="1"/>
</dbReference>